<evidence type="ECO:0000259" key="2">
    <source>
        <dbReference type="PROSITE" id="PS50011"/>
    </source>
</evidence>
<dbReference type="GO" id="GO:0005524">
    <property type="term" value="F:ATP binding"/>
    <property type="evidence" value="ECO:0007669"/>
    <property type="project" value="InterPro"/>
</dbReference>
<feature type="domain" description="Protein kinase" evidence="2">
    <location>
        <begin position="112"/>
        <end position="439"/>
    </location>
</feature>
<dbReference type="Proteomes" id="UP000822688">
    <property type="component" value="Chromosome 9"/>
</dbReference>
<accession>A0A8T0GTI8</accession>
<dbReference type="SUPFAM" id="SSF56112">
    <property type="entry name" value="Protein kinase-like (PK-like)"/>
    <property type="match status" value="1"/>
</dbReference>
<dbReference type="AlphaFoldDB" id="A0A8T0GTI8"/>
<dbReference type="GO" id="GO:0005737">
    <property type="term" value="C:cytoplasm"/>
    <property type="evidence" value="ECO:0007669"/>
    <property type="project" value="TreeGrafter"/>
</dbReference>
<proteinExistence type="predicted"/>
<dbReference type="PROSITE" id="PS00108">
    <property type="entry name" value="PROTEIN_KINASE_ST"/>
    <property type="match status" value="1"/>
</dbReference>
<dbReference type="SMART" id="SM00220">
    <property type="entry name" value="S_TKc"/>
    <property type="match status" value="1"/>
</dbReference>
<dbReference type="InterPro" id="IPR001245">
    <property type="entry name" value="Ser-Thr/Tyr_kinase_cat_dom"/>
</dbReference>
<keyword evidence="4" id="KW-1185">Reference proteome</keyword>
<protein>
    <recommendedName>
        <fullName evidence="2">Protein kinase domain-containing protein</fullName>
    </recommendedName>
</protein>
<name>A0A8T0GTI8_CERPU</name>
<evidence type="ECO:0000313" key="3">
    <source>
        <dbReference type="EMBL" id="KAG0562320.1"/>
    </source>
</evidence>
<organism evidence="3 4">
    <name type="scientific">Ceratodon purpureus</name>
    <name type="common">Fire moss</name>
    <name type="synonym">Dicranum purpureum</name>
    <dbReference type="NCBI Taxonomy" id="3225"/>
    <lineage>
        <taxon>Eukaryota</taxon>
        <taxon>Viridiplantae</taxon>
        <taxon>Streptophyta</taxon>
        <taxon>Embryophyta</taxon>
        <taxon>Bryophyta</taxon>
        <taxon>Bryophytina</taxon>
        <taxon>Bryopsida</taxon>
        <taxon>Dicranidae</taxon>
        <taxon>Pseudoditrichales</taxon>
        <taxon>Ditrichaceae</taxon>
        <taxon>Ceratodon</taxon>
    </lineage>
</organism>
<dbReference type="EMBL" id="CM026430">
    <property type="protein sequence ID" value="KAG0562320.1"/>
    <property type="molecule type" value="Genomic_DNA"/>
</dbReference>
<feature type="region of interest" description="Disordered" evidence="1">
    <location>
        <begin position="1"/>
        <end position="21"/>
    </location>
</feature>
<dbReference type="PROSITE" id="PS50011">
    <property type="entry name" value="PROTEIN_KINASE_DOM"/>
    <property type="match status" value="1"/>
</dbReference>
<comment type="caution">
    <text evidence="3">The sequence shown here is derived from an EMBL/GenBank/DDBJ whole genome shotgun (WGS) entry which is preliminary data.</text>
</comment>
<dbReference type="InterPro" id="IPR011009">
    <property type="entry name" value="Kinase-like_dom_sf"/>
</dbReference>
<sequence>MASSSSTPSTPPPTSSSSWYHSTRIQEMLEEKERGEFSTDTEARIAASKATWSEVDPSVSQAQHSAELAEMNRKHFEILKRRKYVRNWGKVKVKPETKHDEENEFFSGWDGLVVGQKLAEGTQGEIYEAKDKDGSRIVVKVFKAGSRLEDLEKQWPPGLCGWQTYTIDDFWFDTSYVIYALWRCFLYPLWRWCPGPLWEWLKDPYTADFPMNGTFVLRGATLLKDKRFLGRFAFVMDKQWTDLRTWIDQRMMESHNQGGAPFTTRQVQEFMASIAGDMWVLHKQGILHKDLKAANILVSGDPTCTKAKDDVMDNIISVSDFECSMGVVGSGLWRAPEILQQLKDKVPTAEVKFTKECDVYSFGMICYELVTGRNPFEDYLFPEARELILNRVRPELPPDLNPIIKYIITSCWDHTPSKRPSFGKVWFLVVVVLGSALWFKN</sequence>
<gene>
    <name evidence="3" type="ORF">KC19_9G136800</name>
</gene>
<dbReference type="PANTHER" id="PTHR23257">
    <property type="entry name" value="SERINE-THREONINE PROTEIN KINASE"/>
    <property type="match status" value="1"/>
</dbReference>
<dbReference type="Gene3D" id="1.10.510.10">
    <property type="entry name" value="Transferase(Phosphotransferase) domain 1"/>
    <property type="match status" value="1"/>
</dbReference>
<dbReference type="Pfam" id="PF07714">
    <property type="entry name" value="PK_Tyr_Ser-Thr"/>
    <property type="match status" value="1"/>
</dbReference>
<dbReference type="InterPro" id="IPR000719">
    <property type="entry name" value="Prot_kinase_dom"/>
</dbReference>
<evidence type="ECO:0000313" key="4">
    <source>
        <dbReference type="Proteomes" id="UP000822688"/>
    </source>
</evidence>
<dbReference type="InterPro" id="IPR050167">
    <property type="entry name" value="Ser_Thr_protein_kinase"/>
</dbReference>
<reference evidence="3" key="1">
    <citation type="submission" date="2020-06" db="EMBL/GenBank/DDBJ databases">
        <title>WGS assembly of Ceratodon purpureus strain R40.</title>
        <authorList>
            <person name="Carey S.B."/>
            <person name="Jenkins J."/>
            <person name="Shu S."/>
            <person name="Lovell J.T."/>
            <person name="Sreedasyam A."/>
            <person name="Maumus F."/>
            <person name="Tiley G.P."/>
            <person name="Fernandez-Pozo N."/>
            <person name="Barry K."/>
            <person name="Chen C."/>
            <person name="Wang M."/>
            <person name="Lipzen A."/>
            <person name="Daum C."/>
            <person name="Saski C.A."/>
            <person name="Payton A.C."/>
            <person name="Mcbreen J.C."/>
            <person name="Conrad R.E."/>
            <person name="Kollar L.M."/>
            <person name="Olsson S."/>
            <person name="Huttunen S."/>
            <person name="Landis J.B."/>
            <person name="Wickett N.J."/>
            <person name="Johnson M.G."/>
            <person name="Rensing S.A."/>
            <person name="Grimwood J."/>
            <person name="Schmutz J."/>
            <person name="Mcdaniel S.F."/>
        </authorList>
    </citation>
    <scope>NUCLEOTIDE SEQUENCE</scope>
    <source>
        <strain evidence="3">R40</strain>
    </source>
</reference>
<dbReference type="InterPro" id="IPR008271">
    <property type="entry name" value="Ser/Thr_kinase_AS"/>
</dbReference>
<dbReference type="GO" id="GO:0004672">
    <property type="term" value="F:protein kinase activity"/>
    <property type="evidence" value="ECO:0007669"/>
    <property type="project" value="InterPro"/>
</dbReference>
<dbReference type="PANTHER" id="PTHR23257:SF969">
    <property type="entry name" value="INTEGRIN-LINKED PROTEIN KINASE"/>
    <property type="match status" value="1"/>
</dbReference>
<evidence type="ECO:0000256" key="1">
    <source>
        <dbReference type="SAM" id="MobiDB-lite"/>
    </source>
</evidence>
<dbReference type="GO" id="GO:0007165">
    <property type="term" value="P:signal transduction"/>
    <property type="evidence" value="ECO:0007669"/>
    <property type="project" value="TreeGrafter"/>
</dbReference>